<dbReference type="AlphaFoldDB" id="A0A161PW67"/>
<organism evidence="8 9">
    <name type="scientific">Thermovenabulum gondwanense</name>
    <dbReference type="NCBI Taxonomy" id="520767"/>
    <lineage>
        <taxon>Bacteria</taxon>
        <taxon>Bacillati</taxon>
        <taxon>Bacillota</taxon>
        <taxon>Clostridia</taxon>
        <taxon>Thermosediminibacterales</taxon>
        <taxon>Thermosediminibacteraceae</taxon>
        <taxon>Thermovenabulum</taxon>
    </lineage>
</organism>
<dbReference type="SUPFAM" id="SSF53335">
    <property type="entry name" value="S-adenosyl-L-methionine-dependent methyltransferases"/>
    <property type="match status" value="1"/>
</dbReference>
<dbReference type="PANTHER" id="PTHR12133:SF1">
    <property type="entry name" value="TRNA (ADENINE(58)-N(1))-METHYLTRANSFERASE, MITOCHONDRIAL"/>
    <property type="match status" value="1"/>
</dbReference>
<dbReference type="GO" id="GO:0031515">
    <property type="term" value="C:tRNA (m1A) methyltransferase complex"/>
    <property type="evidence" value="ECO:0007669"/>
    <property type="project" value="UniProtKB-UniRule"/>
</dbReference>
<dbReference type="OrthoDB" id="9781391at2"/>
<accession>A0A161PW67</accession>
<dbReference type="InterPro" id="IPR029063">
    <property type="entry name" value="SAM-dependent_MTases_sf"/>
</dbReference>
<evidence type="ECO:0000256" key="2">
    <source>
        <dbReference type="ARBA" id="ARBA00022679"/>
    </source>
</evidence>
<dbReference type="STRING" id="520767.ATZ99_15900"/>
<evidence type="ECO:0000313" key="8">
    <source>
        <dbReference type="EMBL" id="KYO65356.1"/>
    </source>
</evidence>
<comment type="caution">
    <text evidence="8">The sequence shown here is derived from an EMBL/GenBank/DDBJ whole genome shotgun (WGS) entry which is preliminary data.</text>
</comment>
<evidence type="ECO:0000256" key="6">
    <source>
        <dbReference type="PIRSR" id="PIRSR017269-1"/>
    </source>
</evidence>
<dbReference type="GO" id="GO:0030488">
    <property type="term" value="P:tRNA methylation"/>
    <property type="evidence" value="ECO:0007669"/>
    <property type="project" value="InterPro"/>
</dbReference>
<evidence type="ECO:0000313" key="9">
    <source>
        <dbReference type="Proteomes" id="UP000075737"/>
    </source>
</evidence>
<feature type="binding site" evidence="6">
    <location>
        <position position="127"/>
    </location>
    <ligand>
        <name>S-adenosyl-L-methionine</name>
        <dbReference type="ChEBI" id="CHEBI:59789"/>
    </ligand>
</feature>
<keyword evidence="1 5" id="KW-0489">Methyltransferase</keyword>
<dbReference type="GO" id="GO:0160107">
    <property type="term" value="F:tRNA (adenine(58)-N1)-methyltransferase activity"/>
    <property type="evidence" value="ECO:0007669"/>
    <property type="project" value="UniProtKB-EC"/>
</dbReference>
<dbReference type="EMBL" id="LOHZ01000035">
    <property type="protein sequence ID" value="KYO65356.1"/>
    <property type="molecule type" value="Genomic_DNA"/>
</dbReference>
<comment type="similarity">
    <text evidence="5">Belongs to the class I-like SAM-binding methyltransferase superfamily. TRM61 family.</text>
</comment>
<dbReference type="PANTHER" id="PTHR12133">
    <property type="entry name" value="TRNA (ADENINE(58)-N(1))-METHYLTRANSFERASE"/>
    <property type="match status" value="1"/>
</dbReference>
<evidence type="ECO:0000256" key="1">
    <source>
        <dbReference type="ARBA" id="ARBA00022603"/>
    </source>
</evidence>
<comment type="catalytic activity">
    <reaction evidence="5">
        <text>adenosine(58) in tRNA + S-adenosyl-L-methionine = N(1)-methyladenosine(58) in tRNA + S-adenosyl-L-homocysteine + H(+)</text>
        <dbReference type="Rhea" id="RHEA:43152"/>
        <dbReference type="Rhea" id="RHEA-COMP:10365"/>
        <dbReference type="Rhea" id="RHEA-COMP:10366"/>
        <dbReference type="ChEBI" id="CHEBI:15378"/>
        <dbReference type="ChEBI" id="CHEBI:57856"/>
        <dbReference type="ChEBI" id="CHEBI:59789"/>
        <dbReference type="ChEBI" id="CHEBI:74411"/>
        <dbReference type="ChEBI" id="CHEBI:74491"/>
        <dbReference type="EC" id="2.1.1.220"/>
    </reaction>
</comment>
<dbReference type="PROSITE" id="PS51620">
    <property type="entry name" value="SAM_TRM61"/>
    <property type="match status" value="1"/>
</dbReference>
<feature type="binding site" evidence="6">
    <location>
        <position position="171"/>
    </location>
    <ligand>
        <name>S-adenosyl-L-methionine</name>
        <dbReference type="ChEBI" id="CHEBI:59789"/>
    </ligand>
</feature>
<comment type="function">
    <text evidence="5">Catalyzes the S-adenosyl-L-methionine-dependent formation of N(1)-methyladenine at position 58 (m1A58) in tRNA.</text>
</comment>
<dbReference type="PIRSF" id="PIRSF017269">
    <property type="entry name" value="GCD14"/>
    <property type="match status" value="1"/>
</dbReference>
<dbReference type="CDD" id="cd02440">
    <property type="entry name" value="AdoMet_MTases"/>
    <property type="match status" value="1"/>
</dbReference>
<reference evidence="8 9" key="1">
    <citation type="submission" date="2015-12" db="EMBL/GenBank/DDBJ databases">
        <title>Draft genome of Thermovenabulum gondwanense isolated from a red thermophilic microbial mat colonisisng an outflow channel of a bore well.</title>
        <authorList>
            <person name="Patel B.K."/>
        </authorList>
    </citation>
    <scope>NUCLEOTIDE SEQUENCE [LARGE SCALE GENOMIC DNA]</scope>
    <source>
        <strain evidence="8 9">R270</strain>
    </source>
</reference>
<feature type="domain" description="tRNA (adenine(58)-N(1))-methyltransferase catalytic subunit TRM61 C-terminal" evidence="7">
    <location>
        <begin position="71"/>
        <end position="239"/>
    </location>
</feature>
<dbReference type="Proteomes" id="UP000075737">
    <property type="component" value="Unassembled WGS sequence"/>
</dbReference>
<keyword evidence="4 5" id="KW-0819">tRNA processing</keyword>
<dbReference type="Pfam" id="PF08704">
    <property type="entry name" value="GCD14"/>
    <property type="match status" value="1"/>
</dbReference>
<keyword evidence="2 5" id="KW-0808">Transferase</keyword>
<evidence type="ECO:0000259" key="7">
    <source>
        <dbReference type="Pfam" id="PF08704"/>
    </source>
</evidence>
<keyword evidence="9" id="KW-1185">Reference proteome</keyword>
<evidence type="ECO:0000256" key="3">
    <source>
        <dbReference type="ARBA" id="ARBA00022691"/>
    </source>
</evidence>
<proteinExistence type="inferred from homology"/>
<dbReference type="PATRIC" id="fig|520767.4.peg.1703"/>
<dbReference type="InterPro" id="IPR014816">
    <property type="entry name" value="tRNA_MeTrfase_Gcd14"/>
</dbReference>
<dbReference type="Gene3D" id="3.40.50.150">
    <property type="entry name" value="Vaccinia Virus protein VP39"/>
    <property type="match status" value="1"/>
</dbReference>
<name>A0A161PW67_9FIRM</name>
<gene>
    <name evidence="8" type="primary">trmI</name>
    <name evidence="8" type="ORF">ATZ99_15900</name>
</gene>
<dbReference type="RefSeq" id="WP_068748714.1">
    <property type="nucleotide sequence ID" value="NZ_LOHZ01000035.1"/>
</dbReference>
<evidence type="ECO:0000256" key="4">
    <source>
        <dbReference type="ARBA" id="ARBA00022694"/>
    </source>
</evidence>
<keyword evidence="3 5" id="KW-0949">S-adenosyl-L-methionine</keyword>
<comment type="subunit">
    <text evidence="5">Homotetramer composed of a dimer of dimers.</text>
</comment>
<dbReference type="InterPro" id="IPR049470">
    <property type="entry name" value="TRM61_C"/>
</dbReference>
<evidence type="ECO:0000256" key="5">
    <source>
        <dbReference type="PIRNR" id="PIRNR017269"/>
    </source>
</evidence>
<sequence length="254" mass="29236">MTEGLSNLRLIVDDNGFKKVADISKDKKIGMPNGHLDPEFLRNLTPGSSFEFNGRKFYVFECGIFEYVMYKLKRQTQIVYPKEGYYIMMKLDIGPGKKVGEAGTGSGAFTVCLSKAVGPEGKVYTYEQREEFYNLAMKNYNEGKVFDNVVFYNRSINEGIEERDLDAFFLDVREPWEVMERVREALKPSGNLGIIVPTVNQVSETMKSLIDNNFYIDEAVEIMTRRFKINPERLRPEDMMIGHTGYLIFAKKMI</sequence>
<protein>
    <recommendedName>
        <fullName evidence="5">tRNA (adenine(58)-N(1))-methyltransferase TrmI</fullName>
        <ecNumber evidence="5">2.1.1.220</ecNumber>
    </recommendedName>
</protein>
<dbReference type="EC" id="2.1.1.220" evidence="5"/>